<comment type="caution">
    <text evidence="3">The sequence shown here is derived from an EMBL/GenBank/DDBJ whole genome shotgun (WGS) entry which is preliminary data.</text>
</comment>
<dbReference type="CDD" id="cd00293">
    <property type="entry name" value="USP-like"/>
    <property type="match status" value="1"/>
</dbReference>
<feature type="domain" description="UspA" evidence="2">
    <location>
        <begin position="7"/>
        <end position="139"/>
    </location>
</feature>
<dbReference type="Pfam" id="PF00582">
    <property type="entry name" value="Usp"/>
    <property type="match status" value="2"/>
</dbReference>
<reference evidence="3" key="1">
    <citation type="submission" date="2020-11" db="EMBL/GenBank/DDBJ databases">
        <title>Nocardioides sp. nov., isolated from Soil of Cynanchum wilfordii Hemsley rhizosphere.</title>
        <authorList>
            <person name="Lee J.-S."/>
            <person name="Suh M.K."/>
            <person name="Kim J.-S."/>
        </authorList>
    </citation>
    <scope>NUCLEOTIDE SEQUENCE</scope>
    <source>
        <strain evidence="3">KCTC 19275</strain>
    </source>
</reference>
<dbReference type="AlphaFoldDB" id="A0A930VHL9"/>
<dbReference type="PANTHER" id="PTHR46268">
    <property type="entry name" value="STRESS RESPONSE PROTEIN NHAX"/>
    <property type="match status" value="1"/>
</dbReference>
<keyword evidence="4" id="KW-1185">Reference proteome</keyword>
<dbReference type="InterPro" id="IPR006016">
    <property type="entry name" value="UspA"/>
</dbReference>
<dbReference type="SUPFAM" id="SSF52402">
    <property type="entry name" value="Adenine nucleotide alpha hydrolases-like"/>
    <property type="match status" value="2"/>
</dbReference>
<feature type="domain" description="UspA" evidence="2">
    <location>
        <begin position="151"/>
        <end position="284"/>
    </location>
</feature>
<dbReference type="InterPro" id="IPR014729">
    <property type="entry name" value="Rossmann-like_a/b/a_fold"/>
</dbReference>
<dbReference type="RefSeq" id="WP_194708961.1">
    <property type="nucleotide sequence ID" value="NZ_JADKPN010000018.1"/>
</dbReference>
<dbReference type="Gene3D" id="3.40.50.620">
    <property type="entry name" value="HUPs"/>
    <property type="match status" value="2"/>
</dbReference>
<sequence>MNVARDAIVVAVGVDGAEAALQYAVIEARRTGRPVHLVHVLQLPGVQAYAGGYGAAMEASREVLDKALAAAAHLAGDDVSVTGHLIDDGWVVDDLVRGTVGDRMLVLQHRAFNPLHRFVTGSIVQGVAGRAHVPVVSVPEGWTPGSSTVVTAAVQDPVEAPGLLRIAFEEARTRSQELVVLHAWWLASGFDVAVVDETMRSDWAARSRAELEPVLRSLRAEFPDVSVSVEIRHAPPVEAILDAARTSDLVVMGRRHHRLPLASHLGPVVRAAIAHASSPVLVTPELAVPGRRSVEPTRPYRSEELTAYS</sequence>
<evidence type="ECO:0000313" key="3">
    <source>
        <dbReference type="EMBL" id="MBF4765781.1"/>
    </source>
</evidence>
<protein>
    <submittedName>
        <fullName evidence="3">Universal stress protein</fullName>
    </submittedName>
</protein>
<accession>A0A930VHL9</accession>
<evidence type="ECO:0000313" key="4">
    <source>
        <dbReference type="Proteomes" id="UP000640489"/>
    </source>
</evidence>
<dbReference type="PANTHER" id="PTHR46268:SF6">
    <property type="entry name" value="UNIVERSAL STRESS PROTEIN UP12"/>
    <property type="match status" value="1"/>
</dbReference>
<dbReference type="EMBL" id="JADKPN010000018">
    <property type="protein sequence ID" value="MBF4765781.1"/>
    <property type="molecule type" value="Genomic_DNA"/>
</dbReference>
<proteinExistence type="inferred from homology"/>
<organism evidence="3 4">
    <name type="scientific">Nocardioides islandensis</name>
    <dbReference type="NCBI Taxonomy" id="433663"/>
    <lineage>
        <taxon>Bacteria</taxon>
        <taxon>Bacillati</taxon>
        <taxon>Actinomycetota</taxon>
        <taxon>Actinomycetes</taxon>
        <taxon>Propionibacteriales</taxon>
        <taxon>Nocardioidaceae</taxon>
        <taxon>Nocardioides</taxon>
    </lineage>
</organism>
<evidence type="ECO:0000259" key="2">
    <source>
        <dbReference type="Pfam" id="PF00582"/>
    </source>
</evidence>
<name>A0A930VHL9_9ACTN</name>
<dbReference type="Proteomes" id="UP000640489">
    <property type="component" value="Unassembled WGS sequence"/>
</dbReference>
<gene>
    <name evidence="3" type="ORF">ISU07_21830</name>
</gene>
<evidence type="ECO:0000256" key="1">
    <source>
        <dbReference type="ARBA" id="ARBA00008791"/>
    </source>
</evidence>
<comment type="similarity">
    <text evidence="1">Belongs to the universal stress protein A family.</text>
</comment>